<sequence length="447" mass="48292">MEQESFLTALTDALGSQISTGERAAQAVHTALWNKACRNRPRALVDCLTVDNVQQVVKLATEYGVPISVLGGGRHWAGFAVVQGGVVLNLRPMSRVHVDRESRTVTLGGGSLINDVLLELPDDLASVTGAVSSVGYTGLTLGGGYGPLNSRFGLACDTMRSAQVVLADGNVVTASAQDNPDLFWALRGGGGNYGVVTSMELELFSVPTVQSATILFPLSSAATTLSHLQEITEASPDGLSVLSGLVTLHSGQKGLFLQPLLSEKSEIGERLFEKLCNLPNSKVVARRWSPYNQIFDREAEKAWSANENYRVSARFCEVLNGAVVDVLTRGAERAPTPGCVLLLHDFHGQASRIQLESSAYPLRKNHYLVEVIAGWDSVEDGVAAGEWFDQVLEELSQLSLSGGYPNVLGPAEQKRTYDFYEPSRTRLRAVKNKFDPHDVFSSNVCQL</sequence>
<organism evidence="7 8">
    <name type="scientific">Granulicella sibirica</name>
    <dbReference type="NCBI Taxonomy" id="2479048"/>
    <lineage>
        <taxon>Bacteria</taxon>
        <taxon>Pseudomonadati</taxon>
        <taxon>Acidobacteriota</taxon>
        <taxon>Terriglobia</taxon>
        <taxon>Terriglobales</taxon>
        <taxon>Acidobacteriaceae</taxon>
        <taxon>Granulicella</taxon>
    </lineage>
</organism>
<comment type="caution">
    <text evidence="7">The sequence shown here is derived from an EMBL/GenBank/DDBJ whole genome shotgun (WGS) entry which is preliminary data.</text>
</comment>
<dbReference type="EMBL" id="RDSM01000001">
    <property type="protein sequence ID" value="RXH58954.1"/>
    <property type="molecule type" value="Genomic_DNA"/>
</dbReference>
<keyword evidence="8" id="KW-1185">Reference proteome</keyword>
<protein>
    <submittedName>
        <fullName evidence="7">Putative oxidoreductase</fullName>
    </submittedName>
</protein>
<dbReference type="OrthoDB" id="545125at2"/>
<dbReference type="Pfam" id="PF01565">
    <property type="entry name" value="FAD_binding_4"/>
    <property type="match status" value="1"/>
</dbReference>
<reference evidence="8" key="2">
    <citation type="submission" date="2019-02" db="EMBL/GenBank/DDBJ databases">
        <title>Granulicella sibirica sp. nov., a psychrotolerant acidobacterium isolated from an organic soil layer in forested tundra, West Siberia.</title>
        <authorList>
            <person name="Oshkin I.Y."/>
            <person name="Kulichevskaya I.S."/>
            <person name="Rijpstra W.I.C."/>
            <person name="Sinninghe Damste J.S."/>
            <person name="Rakitin A.L."/>
            <person name="Ravin N.V."/>
            <person name="Dedysh S.N."/>
        </authorList>
    </citation>
    <scope>NUCLEOTIDE SEQUENCE [LARGE SCALE GENOMIC DNA]</scope>
    <source>
        <strain evidence="8">AF10</strain>
    </source>
</reference>
<dbReference type="PANTHER" id="PTHR42973:SF39">
    <property type="entry name" value="FAD-BINDING PCMH-TYPE DOMAIN-CONTAINING PROTEIN"/>
    <property type="match status" value="1"/>
</dbReference>
<dbReference type="InterPro" id="IPR036318">
    <property type="entry name" value="FAD-bd_PCMH-like_sf"/>
</dbReference>
<dbReference type="RefSeq" id="WP_128912854.1">
    <property type="nucleotide sequence ID" value="NZ_RDSM01000001.1"/>
</dbReference>
<dbReference type="InterPro" id="IPR016166">
    <property type="entry name" value="FAD-bd_PCMH"/>
</dbReference>
<evidence type="ECO:0000256" key="1">
    <source>
        <dbReference type="ARBA" id="ARBA00001974"/>
    </source>
</evidence>
<dbReference type="InterPro" id="IPR016169">
    <property type="entry name" value="FAD-bd_PCMH_sub2"/>
</dbReference>
<comment type="cofactor">
    <cofactor evidence="1">
        <name>FAD</name>
        <dbReference type="ChEBI" id="CHEBI:57692"/>
    </cofactor>
</comment>
<evidence type="ECO:0000313" key="7">
    <source>
        <dbReference type="EMBL" id="RXH58954.1"/>
    </source>
</evidence>
<dbReference type="InterPro" id="IPR050416">
    <property type="entry name" value="FAD-linked_Oxidoreductase"/>
</dbReference>
<gene>
    <name evidence="7" type="ORF">GRAN_2264</name>
</gene>
<keyword evidence="4" id="KW-0274">FAD</keyword>
<dbReference type="SUPFAM" id="SSF56176">
    <property type="entry name" value="FAD-binding/transporter-associated domain-like"/>
    <property type="match status" value="1"/>
</dbReference>
<dbReference type="PROSITE" id="PS51387">
    <property type="entry name" value="FAD_PCMH"/>
    <property type="match status" value="1"/>
</dbReference>
<dbReference type="Gene3D" id="3.30.43.10">
    <property type="entry name" value="Uridine Diphospho-n-acetylenolpyruvylglucosamine Reductase, domain 2"/>
    <property type="match status" value="1"/>
</dbReference>
<dbReference type="PANTHER" id="PTHR42973">
    <property type="entry name" value="BINDING OXIDOREDUCTASE, PUTATIVE (AFU_ORTHOLOGUE AFUA_1G17690)-RELATED"/>
    <property type="match status" value="1"/>
</dbReference>
<evidence type="ECO:0000256" key="2">
    <source>
        <dbReference type="ARBA" id="ARBA00005466"/>
    </source>
</evidence>
<dbReference type="Gene3D" id="3.30.465.10">
    <property type="match status" value="1"/>
</dbReference>
<dbReference type="GO" id="GO:0016491">
    <property type="term" value="F:oxidoreductase activity"/>
    <property type="evidence" value="ECO:0007669"/>
    <property type="project" value="UniProtKB-KW"/>
</dbReference>
<dbReference type="Gene3D" id="3.40.462.20">
    <property type="match status" value="1"/>
</dbReference>
<comment type="similarity">
    <text evidence="2">Belongs to the oxygen-dependent FAD-linked oxidoreductase family.</text>
</comment>
<evidence type="ECO:0000259" key="6">
    <source>
        <dbReference type="PROSITE" id="PS51387"/>
    </source>
</evidence>
<proteinExistence type="inferred from homology"/>
<feature type="domain" description="FAD-binding PCMH-type" evidence="6">
    <location>
        <begin position="37"/>
        <end position="206"/>
    </location>
</feature>
<evidence type="ECO:0000313" key="8">
    <source>
        <dbReference type="Proteomes" id="UP000289437"/>
    </source>
</evidence>
<reference evidence="7 8" key="1">
    <citation type="submission" date="2018-11" db="EMBL/GenBank/DDBJ databases">
        <authorList>
            <person name="Mardanov A.V."/>
            <person name="Ravin N.V."/>
            <person name="Dedysh S.N."/>
        </authorList>
    </citation>
    <scope>NUCLEOTIDE SEQUENCE [LARGE SCALE GENOMIC DNA]</scope>
    <source>
        <strain evidence="7 8">AF10</strain>
    </source>
</reference>
<dbReference type="GO" id="GO:0071949">
    <property type="term" value="F:FAD binding"/>
    <property type="evidence" value="ECO:0007669"/>
    <property type="project" value="InterPro"/>
</dbReference>
<dbReference type="InterPro" id="IPR016167">
    <property type="entry name" value="FAD-bd_PCMH_sub1"/>
</dbReference>
<keyword evidence="3" id="KW-0285">Flavoprotein</keyword>
<evidence type="ECO:0000256" key="4">
    <source>
        <dbReference type="ARBA" id="ARBA00022827"/>
    </source>
</evidence>
<dbReference type="AlphaFoldDB" id="A0A4V1L6E2"/>
<name>A0A4V1L6E2_9BACT</name>
<accession>A0A4V1L6E2</accession>
<dbReference type="InterPro" id="IPR006094">
    <property type="entry name" value="Oxid_FAD_bind_N"/>
</dbReference>
<keyword evidence="5" id="KW-0560">Oxidoreductase</keyword>
<evidence type="ECO:0000256" key="5">
    <source>
        <dbReference type="ARBA" id="ARBA00023002"/>
    </source>
</evidence>
<evidence type="ECO:0000256" key="3">
    <source>
        <dbReference type="ARBA" id="ARBA00022630"/>
    </source>
</evidence>
<dbReference type="Proteomes" id="UP000289437">
    <property type="component" value="Unassembled WGS sequence"/>
</dbReference>